<sequence length="151" mass="17056">MSMEVTIMQLLRWQPFQEIDSLQREMNRLFDSLALPSEKAAMSLFPPAELEETPEAIILKLEVPGVNPEDLDVQVSLDGVAITGERKSTNQTEEKGISRSEFRYGKFRRVIPLPNRIQNTQVQAEYKDGILSLTLPKAEAEKNKVVKITVG</sequence>
<dbReference type="eggNOG" id="COG0071">
    <property type="taxonomic scope" value="Bacteria"/>
</dbReference>
<dbReference type="STRING" id="388467.A19Y_1342"/>
<proteinExistence type="inferred from homology"/>
<dbReference type="InterPro" id="IPR008978">
    <property type="entry name" value="HSP20-like_chaperone"/>
</dbReference>
<dbReference type="HOGENOM" id="CLU_046737_12_2_3"/>
<name>A0A073CDP6_PLAA1</name>
<evidence type="ECO:0000313" key="5">
    <source>
        <dbReference type="Proteomes" id="UP000027395"/>
    </source>
</evidence>
<protein>
    <submittedName>
        <fullName evidence="4">HspA</fullName>
    </submittedName>
</protein>
<dbReference type="InterPro" id="IPR031107">
    <property type="entry name" value="Small_HSP"/>
</dbReference>
<evidence type="ECO:0000256" key="1">
    <source>
        <dbReference type="PROSITE-ProRule" id="PRU00285"/>
    </source>
</evidence>
<gene>
    <name evidence="4" type="primary">hspA</name>
    <name evidence="4" type="ORF">A19Y_1342</name>
</gene>
<reference evidence="4 5" key="1">
    <citation type="journal article" date="2014" name="Appl. Environ. Microbiol.">
        <title>Elucidation of insertion elements encoded on plasmids and in vitro construction of shuttle vectors from the toxic cyanobacterium Planktothrix.</title>
        <authorList>
            <person name="Christiansen G."/>
            <person name="Goesmann A."/>
            <person name="Kurmayer R."/>
        </authorList>
    </citation>
    <scope>NUCLEOTIDE SEQUENCE [LARGE SCALE GENOMIC DNA]</scope>
    <source>
        <strain evidence="4 5">NIVA-CYA 126/8</strain>
    </source>
</reference>
<dbReference type="CDD" id="cd06464">
    <property type="entry name" value="ACD_sHsps-like"/>
    <property type="match status" value="1"/>
</dbReference>
<dbReference type="Proteomes" id="UP000027395">
    <property type="component" value="Chromosome"/>
</dbReference>
<evidence type="ECO:0000256" key="2">
    <source>
        <dbReference type="RuleBase" id="RU003616"/>
    </source>
</evidence>
<dbReference type="SUPFAM" id="SSF49764">
    <property type="entry name" value="HSP20-like chaperones"/>
    <property type="match status" value="1"/>
</dbReference>
<dbReference type="PATRIC" id="fig|388467.6.peg.1282"/>
<dbReference type="PANTHER" id="PTHR11527">
    <property type="entry name" value="HEAT-SHOCK PROTEIN 20 FAMILY MEMBER"/>
    <property type="match status" value="1"/>
</dbReference>
<dbReference type="InterPro" id="IPR002068">
    <property type="entry name" value="A-crystallin/Hsp20_dom"/>
</dbReference>
<accession>A0A073CDP6</accession>
<keyword evidence="5" id="KW-1185">Reference proteome</keyword>
<dbReference type="PROSITE" id="PS01031">
    <property type="entry name" value="SHSP"/>
    <property type="match status" value="1"/>
</dbReference>
<dbReference type="EMBL" id="CM002803">
    <property type="protein sequence ID" value="KEI66409.1"/>
    <property type="molecule type" value="Genomic_DNA"/>
</dbReference>
<dbReference type="AlphaFoldDB" id="A0A073CDP6"/>
<organism evidence="4 5">
    <name type="scientific">Planktothrix agardhii (strain NIVA-CYA 126/8)</name>
    <dbReference type="NCBI Taxonomy" id="388467"/>
    <lineage>
        <taxon>Bacteria</taxon>
        <taxon>Bacillati</taxon>
        <taxon>Cyanobacteriota</taxon>
        <taxon>Cyanophyceae</taxon>
        <taxon>Oscillatoriophycideae</taxon>
        <taxon>Oscillatoriales</taxon>
        <taxon>Microcoleaceae</taxon>
        <taxon>Planktothrix</taxon>
    </lineage>
</organism>
<evidence type="ECO:0000313" key="4">
    <source>
        <dbReference type="EMBL" id="KEI66409.1"/>
    </source>
</evidence>
<feature type="domain" description="SHSP" evidence="3">
    <location>
        <begin position="39"/>
        <end position="151"/>
    </location>
</feature>
<evidence type="ECO:0000259" key="3">
    <source>
        <dbReference type="PROSITE" id="PS01031"/>
    </source>
</evidence>
<dbReference type="Gene3D" id="2.60.40.790">
    <property type="match status" value="1"/>
</dbReference>
<dbReference type="Pfam" id="PF00011">
    <property type="entry name" value="HSP20"/>
    <property type="match status" value="1"/>
</dbReference>
<comment type="similarity">
    <text evidence="1 2">Belongs to the small heat shock protein (HSP20) family.</text>
</comment>